<feature type="non-terminal residue" evidence="3">
    <location>
        <position position="110"/>
    </location>
</feature>
<dbReference type="InterPro" id="IPR023631">
    <property type="entry name" value="Amidase_dom"/>
</dbReference>
<dbReference type="InterPro" id="IPR036928">
    <property type="entry name" value="AS_sf"/>
</dbReference>
<dbReference type="Pfam" id="PF01425">
    <property type="entry name" value="Amidase"/>
    <property type="match status" value="1"/>
</dbReference>
<dbReference type="GO" id="GO:0003824">
    <property type="term" value="F:catalytic activity"/>
    <property type="evidence" value="ECO:0007669"/>
    <property type="project" value="InterPro"/>
</dbReference>
<accession>A0AAJ2H1K2</accession>
<sequence length="110" mass="11630">QHINSYITVTDQQALAQAQLADQARQEGTAGLLSGIPLAHKDIFCTQGIKTTAGSKMLGDPSNPFIAPYNATVVQKCLDAGLVTLGKVNMDEFAMGSTNEKSFFGATKNP</sequence>
<dbReference type="EMBL" id="JAVLSF010001290">
    <property type="protein sequence ID" value="MDR9778851.1"/>
    <property type="molecule type" value="Genomic_DNA"/>
</dbReference>
<dbReference type="Gene3D" id="3.90.1300.10">
    <property type="entry name" value="Amidase signature (AS) domain"/>
    <property type="match status" value="1"/>
</dbReference>
<evidence type="ECO:0000256" key="1">
    <source>
        <dbReference type="ARBA" id="ARBA00009199"/>
    </source>
</evidence>
<organism evidence="3 4">
    <name type="scientific">Rhizobium hidalgonense</name>
    <dbReference type="NCBI Taxonomy" id="1538159"/>
    <lineage>
        <taxon>Bacteria</taxon>
        <taxon>Pseudomonadati</taxon>
        <taxon>Pseudomonadota</taxon>
        <taxon>Alphaproteobacteria</taxon>
        <taxon>Hyphomicrobiales</taxon>
        <taxon>Rhizobiaceae</taxon>
        <taxon>Rhizobium/Agrobacterium group</taxon>
        <taxon>Rhizobium</taxon>
    </lineage>
</organism>
<evidence type="ECO:0000259" key="2">
    <source>
        <dbReference type="Pfam" id="PF01425"/>
    </source>
</evidence>
<gene>
    <name evidence="3" type="ORF">RJJ65_40605</name>
</gene>
<evidence type="ECO:0000313" key="3">
    <source>
        <dbReference type="EMBL" id="MDR9778851.1"/>
    </source>
</evidence>
<comment type="caution">
    <text evidence="3">The sequence shown here is derived from an EMBL/GenBank/DDBJ whole genome shotgun (WGS) entry which is preliminary data.</text>
</comment>
<dbReference type="RefSeq" id="WP_310866816.1">
    <property type="nucleotide sequence ID" value="NZ_JAVLSF010001290.1"/>
</dbReference>
<dbReference type="SUPFAM" id="SSF75304">
    <property type="entry name" value="Amidase signature (AS) enzymes"/>
    <property type="match status" value="1"/>
</dbReference>
<dbReference type="InterPro" id="IPR000120">
    <property type="entry name" value="Amidase"/>
</dbReference>
<dbReference type="Proteomes" id="UP001268610">
    <property type="component" value="Unassembled WGS sequence"/>
</dbReference>
<evidence type="ECO:0000313" key="4">
    <source>
        <dbReference type="Proteomes" id="UP001268610"/>
    </source>
</evidence>
<dbReference type="AlphaFoldDB" id="A0AAJ2H1K2"/>
<dbReference type="PANTHER" id="PTHR11895">
    <property type="entry name" value="TRANSAMIDASE"/>
    <property type="match status" value="1"/>
</dbReference>
<name>A0AAJ2H1K2_9HYPH</name>
<dbReference type="PANTHER" id="PTHR11895:SF151">
    <property type="entry name" value="GLUTAMYL-TRNA(GLN) AMIDOTRANSFERASE SUBUNIT A"/>
    <property type="match status" value="1"/>
</dbReference>
<comment type="similarity">
    <text evidence="1">Belongs to the amidase family.</text>
</comment>
<protein>
    <submittedName>
        <fullName evidence="3">Amidase family protein</fullName>
    </submittedName>
</protein>
<reference evidence="3" key="1">
    <citation type="submission" date="2023-04" db="EMBL/GenBank/DDBJ databases">
        <title>Genomic characterization of faba bean (Vicia faba) microsymbionts in Mexican soils.</title>
        <authorList>
            <person name="Rivera Orduna F.N."/>
            <person name="Guevara-Luna J."/>
            <person name="Yan J."/>
            <person name="Arroyo-Herrera I."/>
            <person name="Li Y."/>
            <person name="Vasquez-Murrieta M.S."/>
            <person name="Wang E.T."/>
        </authorList>
    </citation>
    <scope>NUCLEOTIDE SEQUENCE</scope>
    <source>
        <strain evidence="3">CH26</strain>
    </source>
</reference>
<proteinExistence type="inferred from homology"/>
<feature type="non-terminal residue" evidence="3">
    <location>
        <position position="1"/>
    </location>
</feature>
<feature type="domain" description="Amidase" evidence="2">
    <location>
        <begin position="1"/>
        <end position="110"/>
    </location>
</feature>